<feature type="transmembrane region" description="Helical" evidence="5">
    <location>
        <begin position="201"/>
        <end position="222"/>
    </location>
</feature>
<evidence type="ECO:0000256" key="3">
    <source>
        <dbReference type="ARBA" id="ARBA00022989"/>
    </source>
</evidence>
<dbReference type="EMBL" id="VJMJ01000148">
    <property type="protein sequence ID" value="KAF0730956.1"/>
    <property type="molecule type" value="Genomic_DNA"/>
</dbReference>
<evidence type="ECO:0000256" key="2">
    <source>
        <dbReference type="ARBA" id="ARBA00022692"/>
    </source>
</evidence>
<evidence type="ECO:0000256" key="5">
    <source>
        <dbReference type="SAM" id="Phobius"/>
    </source>
</evidence>
<dbReference type="AlphaFoldDB" id="A0A6G0WU30"/>
<feature type="transmembrane region" description="Helical" evidence="5">
    <location>
        <begin position="59"/>
        <end position="83"/>
    </location>
</feature>
<evidence type="ECO:0000313" key="7">
    <source>
        <dbReference type="Proteomes" id="UP000481153"/>
    </source>
</evidence>
<name>A0A6G0WU30_9STRA</name>
<dbReference type="Proteomes" id="UP000481153">
    <property type="component" value="Unassembled WGS sequence"/>
</dbReference>
<keyword evidence="4 5" id="KW-0472">Membrane</keyword>
<feature type="transmembrane region" description="Helical" evidence="5">
    <location>
        <begin position="131"/>
        <end position="154"/>
    </location>
</feature>
<organism evidence="6 7">
    <name type="scientific">Aphanomyces euteiches</name>
    <dbReference type="NCBI Taxonomy" id="100861"/>
    <lineage>
        <taxon>Eukaryota</taxon>
        <taxon>Sar</taxon>
        <taxon>Stramenopiles</taxon>
        <taxon>Oomycota</taxon>
        <taxon>Saprolegniomycetes</taxon>
        <taxon>Saprolegniales</taxon>
        <taxon>Verrucalvaceae</taxon>
        <taxon>Aphanomyces</taxon>
    </lineage>
</organism>
<dbReference type="InterPro" id="IPR052786">
    <property type="entry name" value="Spore_wall_assembly"/>
</dbReference>
<evidence type="ECO:0000256" key="1">
    <source>
        <dbReference type="ARBA" id="ARBA00004141"/>
    </source>
</evidence>
<evidence type="ECO:0000256" key="4">
    <source>
        <dbReference type="ARBA" id="ARBA00023136"/>
    </source>
</evidence>
<comment type="subcellular location">
    <subcellularLocation>
        <location evidence="1">Membrane</location>
        <topology evidence="1">Multi-pass membrane protein</topology>
    </subcellularLocation>
</comment>
<keyword evidence="2 5" id="KW-0812">Transmembrane</keyword>
<proteinExistence type="predicted"/>
<dbReference type="PANTHER" id="PTHR34292">
    <property type="entry name" value="OUTER SPORE WALL PROTEIN LDS1"/>
    <property type="match status" value="1"/>
</dbReference>
<dbReference type="PANTHER" id="PTHR34292:SF2">
    <property type="entry name" value="OUTER SPORE WALL PROTEIN LDS1"/>
    <property type="match status" value="1"/>
</dbReference>
<dbReference type="Pfam" id="PF07264">
    <property type="entry name" value="EI24"/>
    <property type="match status" value="1"/>
</dbReference>
<dbReference type="InterPro" id="IPR059112">
    <property type="entry name" value="CysZ/EI24"/>
</dbReference>
<sequence>MPYAAQGIAYFVANPSLWVLTLGPLVTTLIVGLCSTIGIFVIGFYPQSLLLEHLGLSPFWAWILALILVVVEIFLTTLIYALVCTPCFVPKIFDRVLEMRGHRAVLDDAPDRANCGHSCGACCRVSVLSRIVIVIVSLPLHFIPVVGTIAYIWMNGSIVGWEAHQYYFDMKGYSYTEQKAIFESHRAKYSSLGIQSMYLELVPFAGFLFIFTNAVGAALFAADLEDEFQKNQRNYGTYSAKQQMLYI</sequence>
<accession>A0A6G0WU30</accession>
<keyword evidence="3 5" id="KW-1133">Transmembrane helix</keyword>
<gene>
    <name evidence="6" type="ORF">Ae201684_011718</name>
</gene>
<keyword evidence="7" id="KW-1185">Reference proteome</keyword>
<dbReference type="VEuPathDB" id="FungiDB:AeMF1_009308"/>
<comment type="caution">
    <text evidence="6">The sequence shown here is derived from an EMBL/GenBank/DDBJ whole genome shotgun (WGS) entry which is preliminary data.</text>
</comment>
<feature type="transmembrane region" description="Helical" evidence="5">
    <location>
        <begin position="17"/>
        <end position="47"/>
    </location>
</feature>
<reference evidence="6 7" key="1">
    <citation type="submission" date="2019-07" db="EMBL/GenBank/DDBJ databases">
        <title>Genomics analysis of Aphanomyces spp. identifies a new class of oomycete effector associated with host adaptation.</title>
        <authorList>
            <person name="Gaulin E."/>
        </authorList>
    </citation>
    <scope>NUCLEOTIDE SEQUENCE [LARGE SCALE GENOMIC DNA]</scope>
    <source>
        <strain evidence="6 7">ATCC 201684</strain>
    </source>
</reference>
<protein>
    <submittedName>
        <fullName evidence="6">Uncharacterized protein</fullName>
    </submittedName>
</protein>
<evidence type="ECO:0000313" key="6">
    <source>
        <dbReference type="EMBL" id="KAF0730956.1"/>
    </source>
</evidence>